<feature type="transmembrane region" description="Helical" evidence="1">
    <location>
        <begin position="96"/>
        <end position="120"/>
    </location>
</feature>
<keyword evidence="1" id="KW-0812">Transmembrane</keyword>
<keyword evidence="1" id="KW-0472">Membrane</keyword>
<organism evidence="2 3">
    <name type="scientific">Immersiella caudata</name>
    <dbReference type="NCBI Taxonomy" id="314043"/>
    <lineage>
        <taxon>Eukaryota</taxon>
        <taxon>Fungi</taxon>
        <taxon>Dikarya</taxon>
        <taxon>Ascomycota</taxon>
        <taxon>Pezizomycotina</taxon>
        <taxon>Sordariomycetes</taxon>
        <taxon>Sordariomycetidae</taxon>
        <taxon>Sordariales</taxon>
        <taxon>Lasiosphaeriaceae</taxon>
        <taxon>Immersiella</taxon>
    </lineage>
</organism>
<feature type="non-terminal residue" evidence="2">
    <location>
        <position position="503"/>
    </location>
</feature>
<evidence type="ECO:0000313" key="2">
    <source>
        <dbReference type="EMBL" id="KAK0616495.1"/>
    </source>
</evidence>
<feature type="transmembrane region" description="Helical" evidence="1">
    <location>
        <begin position="465"/>
        <end position="487"/>
    </location>
</feature>
<keyword evidence="3" id="KW-1185">Reference proteome</keyword>
<dbReference type="Proteomes" id="UP001175000">
    <property type="component" value="Unassembled WGS sequence"/>
</dbReference>
<evidence type="ECO:0000313" key="3">
    <source>
        <dbReference type="Proteomes" id="UP001175000"/>
    </source>
</evidence>
<dbReference type="AlphaFoldDB" id="A0AA39WJE2"/>
<keyword evidence="1" id="KW-1133">Transmembrane helix</keyword>
<dbReference type="EMBL" id="JAULSU010000005">
    <property type="protein sequence ID" value="KAK0616495.1"/>
    <property type="molecule type" value="Genomic_DNA"/>
</dbReference>
<proteinExistence type="predicted"/>
<sequence>LLSLVLSIWHCLFYANLNGTIVGSSLENDNTVRTSIVLAFLAQIFFVPIMGVVHRHCLLSLGPLEKTLGSHISAEPPIATFTRLCMSHVFDHSWEIALIVWTLVLSALMPISTSGALFIYDSTHQASTSMLVPYPSIANSSQGHLFSFSPPADDWNGATRIFRGPKHITSLLATATASQGDILYLSGPSSNCNYTLNFFGPSIQCIPADNTTRAAIDSLLGQEMAKSEVGWAREIYKAYHAFIPSFNEENAVILNAFETTSSELWITFKRYKSEANETCEHENIYQVCSLWNSTYNLNLAWNDGRQDITGTRDLTHRVFYPPIDPPGAITEMSRHAYNAYFQALANQVVGWCSWYETISSGPCDKSHFGQIRSAISDNLLLGSSDLDVFFGYSQGHKNCKTLYDALSTQRRQDIDLARNRALPELIEELSFNLTVSLMHDRLMTNSTERMVTESSSILRYGYNPILLWVPYGIACSYALFLAIISVAQLRKYRSRPSTTFRDI</sequence>
<feature type="non-terminal residue" evidence="2">
    <location>
        <position position="1"/>
    </location>
</feature>
<reference evidence="2" key="1">
    <citation type="submission" date="2023-06" db="EMBL/GenBank/DDBJ databases">
        <title>Genome-scale phylogeny and comparative genomics of the fungal order Sordariales.</title>
        <authorList>
            <consortium name="Lawrence Berkeley National Laboratory"/>
            <person name="Hensen N."/>
            <person name="Bonometti L."/>
            <person name="Westerberg I."/>
            <person name="Brannstrom I.O."/>
            <person name="Guillou S."/>
            <person name="Cros-Aarteil S."/>
            <person name="Calhoun S."/>
            <person name="Haridas S."/>
            <person name="Kuo A."/>
            <person name="Mondo S."/>
            <person name="Pangilinan J."/>
            <person name="Riley R."/>
            <person name="Labutti K."/>
            <person name="Andreopoulos B."/>
            <person name="Lipzen A."/>
            <person name="Chen C."/>
            <person name="Yanf M."/>
            <person name="Daum C."/>
            <person name="Ng V."/>
            <person name="Clum A."/>
            <person name="Steindorff A."/>
            <person name="Ohm R."/>
            <person name="Martin F."/>
            <person name="Silar P."/>
            <person name="Natvig D."/>
            <person name="Lalanne C."/>
            <person name="Gautier V."/>
            <person name="Ament-Velasquez S.L."/>
            <person name="Kruys A."/>
            <person name="Hutchinson M.I."/>
            <person name="Powell A.J."/>
            <person name="Barry K."/>
            <person name="Miller A.N."/>
            <person name="Grigoriev I.V."/>
            <person name="Debuchy R."/>
            <person name="Gladieux P."/>
            <person name="Thoren M.H."/>
            <person name="Johannesson H."/>
        </authorList>
    </citation>
    <scope>NUCLEOTIDE SEQUENCE</scope>
    <source>
        <strain evidence="2">CBS 606.72</strain>
    </source>
</reference>
<dbReference type="PANTHER" id="PTHR35041">
    <property type="entry name" value="MEDIATOR OF RNA POLYMERASE II TRANSCRIPTION SUBUNIT 1"/>
    <property type="match status" value="1"/>
</dbReference>
<protein>
    <submittedName>
        <fullName evidence="2">Uncharacterized protein</fullName>
    </submittedName>
</protein>
<gene>
    <name evidence="2" type="ORF">B0T14DRAFT_412260</name>
</gene>
<evidence type="ECO:0000256" key="1">
    <source>
        <dbReference type="SAM" id="Phobius"/>
    </source>
</evidence>
<comment type="caution">
    <text evidence="2">The sequence shown here is derived from an EMBL/GenBank/DDBJ whole genome shotgun (WGS) entry which is preliminary data.</text>
</comment>
<name>A0AA39WJE2_9PEZI</name>
<dbReference type="PANTHER" id="PTHR35041:SF3">
    <property type="entry name" value="FORMYLMETHIONINE DEFORMYLASE-LIKE PROTEIN"/>
    <property type="match status" value="1"/>
</dbReference>
<feature type="transmembrane region" description="Helical" evidence="1">
    <location>
        <begin position="35"/>
        <end position="53"/>
    </location>
</feature>
<accession>A0AA39WJE2</accession>